<dbReference type="AlphaFoldDB" id="A0A3A3G1W2"/>
<dbReference type="PIRSF" id="PIRSF016487">
    <property type="entry name" value="CYTH_UCP016487"/>
    <property type="match status" value="1"/>
</dbReference>
<gene>
    <name evidence="3" type="ORF">D3878_09975</name>
</gene>
<dbReference type="PANTHER" id="PTHR40114:SF1">
    <property type="entry name" value="SLR0698 PROTEIN"/>
    <property type="match status" value="1"/>
</dbReference>
<dbReference type="Pfam" id="PF01928">
    <property type="entry name" value="CYTH"/>
    <property type="match status" value="1"/>
</dbReference>
<dbReference type="SMART" id="SM01118">
    <property type="entry name" value="CYTH"/>
    <property type="match status" value="1"/>
</dbReference>
<dbReference type="EMBL" id="QYUQ01000002">
    <property type="protein sequence ID" value="RJG01864.1"/>
    <property type="molecule type" value="Genomic_DNA"/>
</dbReference>
<dbReference type="OrthoDB" id="9805588at2"/>
<proteinExistence type="predicted"/>
<dbReference type="InterPro" id="IPR023577">
    <property type="entry name" value="CYTH_domain"/>
</dbReference>
<evidence type="ECO:0000313" key="4">
    <source>
        <dbReference type="Proteomes" id="UP000266327"/>
    </source>
</evidence>
<reference evidence="4" key="1">
    <citation type="submission" date="2018-09" db="EMBL/GenBank/DDBJ databases">
        <authorList>
            <person name="Zhu H."/>
        </authorList>
    </citation>
    <scope>NUCLEOTIDE SEQUENCE [LARGE SCALE GENOMIC DNA]</scope>
    <source>
        <strain evidence="4">K1S02-23</strain>
    </source>
</reference>
<dbReference type="PROSITE" id="PS51707">
    <property type="entry name" value="CYTH"/>
    <property type="match status" value="1"/>
</dbReference>
<feature type="active site" description="Proton acceptor" evidence="1">
    <location>
        <position position="29"/>
    </location>
</feature>
<keyword evidence="4" id="KW-1185">Reference proteome</keyword>
<dbReference type="RefSeq" id="WP_119785326.1">
    <property type="nucleotide sequence ID" value="NZ_QYUQ01000002.1"/>
</dbReference>
<organism evidence="3 4">
    <name type="scientific">Noviherbaspirillum sedimenti</name>
    <dbReference type="NCBI Taxonomy" id="2320865"/>
    <lineage>
        <taxon>Bacteria</taxon>
        <taxon>Pseudomonadati</taxon>
        <taxon>Pseudomonadota</taxon>
        <taxon>Betaproteobacteria</taxon>
        <taxon>Burkholderiales</taxon>
        <taxon>Oxalobacteraceae</taxon>
        <taxon>Noviherbaspirillum</taxon>
    </lineage>
</organism>
<dbReference type="InterPro" id="IPR012042">
    <property type="entry name" value="NeuTTM/CthTTM-like"/>
</dbReference>
<evidence type="ECO:0000313" key="3">
    <source>
        <dbReference type="EMBL" id="RJG01864.1"/>
    </source>
</evidence>
<dbReference type="Proteomes" id="UP000266327">
    <property type="component" value="Unassembled WGS sequence"/>
</dbReference>
<evidence type="ECO:0000256" key="1">
    <source>
        <dbReference type="PIRSR" id="PIRSR016487-1"/>
    </source>
</evidence>
<dbReference type="Gene3D" id="2.40.320.10">
    <property type="entry name" value="Hypothetical Protein Pfu-838710-001"/>
    <property type="match status" value="1"/>
</dbReference>
<comment type="caution">
    <text evidence="3">The sequence shown here is derived from an EMBL/GenBank/DDBJ whole genome shotgun (WGS) entry which is preliminary data.</text>
</comment>
<evidence type="ECO:0000259" key="2">
    <source>
        <dbReference type="PROSITE" id="PS51707"/>
    </source>
</evidence>
<dbReference type="CDD" id="cd07891">
    <property type="entry name" value="CYTH-like_CthTTM-like_1"/>
    <property type="match status" value="1"/>
</dbReference>
<sequence length="154" mass="17298">MAIEIERKFLVTGDAWKRATAGVLYRQGYLSTDKARTVRVRIAGERAFMTVKGLAAGIARPEFEYEIPLADAATLLETLCLKPLIEKRRYTLACKGLCWEVDEFLGDNLGLVVAEVELDSVEQAIALPEWIGKEVTDDARYFNSSLIAHPFCQW</sequence>
<name>A0A3A3G1W2_9BURK</name>
<dbReference type="SUPFAM" id="SSF55154">
    <property type="entry name" value="CYTH-like phosphatases"/>
    <property type="match status" value="1"/>
</dbReference>
<accession>A0A3A3G1W2</accession>
<protein>
    <submittedName>
        <fullName evidence="3">CYTH domain-containing protein</fullName>
    </submittedName>
</protein>
<dbReference type="InterPro" id="IPR033469">
    <property type="entry name" value="CYTH-like_dom_sf"/>
</dbReference>
<feature type="domain" description="CYTH" evidence="2">
    <location>
        <begin position="2"/>
        <end position="148"/>
    </location>
</feature>
<dbReference type="PANTHER" id="PTHR40114">
    <property type="entry name" value="SLR0698 PROTEIN"/>
    <property type="match status" value="1"/>
</dbReference>